<protein>
    <recommendedName>
        <fullName evidence="1">Integrase catalytic domain-containing protein</fullName>
    </recommendedName>
</protein>
<evidence type="ECO:0000259" key="1">
    <source>
        <dbReference type="PROSITE" id="PS50994"/>
    </source>
</evidence>
<dbReference type="InterPro" id="IPR036397">
    <property type="entry name" value="RNaseH_sf"/>
</dbReference>
<dbReference type="Pfam" id="PF13683">
    <property type="entry name" value="rve_3"/>
    <property type="match status" value="1"/>
</dbReference>
<dbReference type="SUPFAM" id="SSF53098">
    <property type="entry name" value="Ribonuclease H-like"/>
    <property type="match status" value="1"/>
</dbReference>
<dbReference type="Gene3D" id="3.30.420.10">
    <property type="entry name" value="Ribonuclease H-like superfamily/Ribonuclease H"/>
    <property type="match status" value="1"/>
</dbReference>
<dbReference type="PANTHER" id="PTHR47515">
    <property type="entry name" value="LOW CALCIUM RESPONSE LOCUS PROTEIN T"/>
    <property type="match status" value="1"/>
</dbReference>
<dbReference type="GO" id="GO:0003676">
    <property type="term" value="F:nucleic acid binding"/>
    <property type="evidence" value="ECO:0007669"/>
    <property type="project" value="InterPro"/>
</dbReference>
<dbReference type="PROSITE" id="PS50994">
    <property type="entry name" value="INTEGRASE"/>
    <property type="match status" value="1"/>
</dbReference>
<dbReference type="InterPro" id="IPR001584">
    <property type="entry name" value="Integrase_cat-core"/>
</dbReference>
<feature type="domain" description="Integrase catalytic" evidence="1">
    <location>
        <begin position="114"/>
        <end position="278"/>
    </location>
</feature>
<dbReference type="EMBL" id="NTBI01000019">
    <property type="protein sequence ID" value="PAX15417.1"/>
    <property type="molecule type" value="Genomic_DNA"/>
</dbReference>
<name>A0A2A2T1U0_9BURK</name>
<proteinExistence type="predicted"/>
<dbReference type="Proteomes" id="UP000217780">
    <property type="component" value="Unassembled WGS sequence"/>
</dbReference>
<evidence type="ECO:0000313" key="2">
    <source>
        <dbReference type="EMBL" id="PAX15417.1"/>
    </source>
</evidence>
<dbReference type="GO" id="GO:0015074">
    <property type="term" value="P:DNA integration"/>
    <property type="evidence" value="ECO:0007669"/>
    <property type="project" value="InterPro"/>
</dbReference>
<dbReference type="PANTHER" id="PTHR47515:SF2">
    <property type="entry name" value="INTEGRASE CORE DOMAIN PROTEIN"/>
    <property type="match status" value="1"/>
</dbReference>
<dbReference type="AlphaFoldDB" id="A0A2A2T1U0"/>
<dbReference type="InterPro" id="IPR012337">
    <property type="entry name" value="RNaseH-like_sf"/>
</dbReference>
<evidence type="ECO:0000313" key="3">
    <source>
        <dbReference type="Proteomes" id="UP000217780"/>
    </source>
</evidence>
<gene>
    <name evidence="2" type="ORF">CLI92_14290</name>
</gene>
<organism evidence="2 3">
    <name type="scientific">Vandammella animalimorsus</name>
    <dbReference type="NCBI Taxonomy" id="2029117"/>
    <lineage>
        <taxon>Bacteria</taxon>
        <taxon>Pseudomonadati</taxon>
        <taxon>Pseudomonadota</taxon>
        <taxon>Betaproteobacteria</taxon>
        <taxon>Burkholderiales</taxon>
        <taxon>Comamonadaceae</taxon>
        <taxon>Vandammella</taxon>
    </lineage>
</organism>
<comment type="caution">
    <text evidence="2">The sequence shown here is derived from an EMBL/GenBank/DDBJ whole genome shotgun (WGS) entry which is preliminary data.</text>
</comment>
<reference evidence="2 3" key="1">
    <citation type="submission" date="2017-08" db="EMBL/GenBank/DDBJ databases">
        <title>WGS of Clinical strains of the CDC Group NO-1 linked to zoonotic infections in humans.</title>
        <authorList>
            <person name="Bernier A.-M."/>
            <person name="Bernard K."/>
        </authorList>
    </citation>
    <scope>NUCLEOTIDE SEQUENCE [LARGE SCALE GENOMIC DNA]</scope>
    <source>
        <strain evidence="2 3">NML91-0035</strain>
    </source>
</reference>
<sequence>MLCLILFILLVYFWLAQIQRRKKTFRYRRAPLAPADSEAAAQNQGQVRIGQPKPQWVVKEVLRIKALMGKQAGCRTVAHTFNRLHAPQSVGKTYVHEVIQTHQLELLNLTRNLRSQTPKVLPIHAVWAMDVTHVAACGKPQAFLGILDHGSRLCIRLTTLINKRSWTLLGHLCLAIGQHGKPRAVRTDNEAIFNSFVFTTFLKLVGIRKQTTPVCAPWCNGRIERFFGTIKPWLRQLVHQSAADVQNALQEAAWFYNHVRPHQNLKGLTPKEAWDGLAPEDLHRGARDTLLVQTLDGVLCGYWIRR</sequence>
<accession>A0A2A2T1U0</accession>